<name>A0A9R0JGW6_SPIOL</name>
<proteinExistence type="inferred from homology"/>
<keyword evidence="3 5" id="KW-0863">Zinc-finger</keyword>
<dbReference type="SMART" id="SM00575">
    <property type="entry name" value="ZnF_PMZ"/>
    <property type="match status" value="1"/>
</dbReference>
<dbReference type="RefSeq" id="XP_021867301.2">
    <property type="nucleotide sequence ID" value="XM_022011609.2"/>
</dbReference>
<gene>
    <name evidence="8 9" type="primary">LOC110805975</name>
</gene>
<dbReference type="InterPro" id="IPR018289">
    <property type="entry name" value="MULE_transposase_dom"/>
</dbReference>
<evidence type="ECO:0000256" key="1">
    <source>
        <dbReference type="ARBA" id="ARBA00005889"/>
    </source>
</evidence>
<dbReference type="PANTHER" id="PTHR31669">
    <property type="entry name" value="PROTEIN FAR1-RELATED SEQUENCE 10-RELATED"/>
    <property type="match status" value="1"/>
</dbReference>
<dbReference type="InterPro" id="IPR004330">
    <property type="entry name" value="FAR1_DNA_bnd_dom"/>
</dbReference>
<evidence type="ECO:0000256" key="2">
    <source>
        <dbReference type="ARBA" id="ARBA00022723"/>
    </source>
</evidence>
<dbReference type="Proteomes" id="UP000813463">
    <property type="component" value="Chromosome 3"/>
</dbReference>
<reference evidence="8 9" key="2">
    <citation type="submission" date="2025-05" db="UniProtKB">
        <authorList>
            <consortium name="RefSeq"/>
        </authorList>
    </citation>
    <scope>IDENTIFICATION</scope>
    <source>
        <tissue evidence="8 9">Leaf</tissue>
    </source>
</reference>
<evidence type="ECO:0000313" key="8">
    <source>
        <dbReference type="RefSeq" id="XP_021867301.2"/>
    </source>
</evidence>
<keyword evidence="4" id="KW-0862">Zinc</keyword>
<dbReference type="Pfam" id="PF04434">
    <property type="entry name" value="SWIM"/>
    <property type="match status" value="1"/>
</dbReference>
<dbReference type="Pfam" id="PF10551">
    <property type="entry name" value="MULE"/>
    <property type="match status" value="1"/>
</dbReference>
<keyword evidence="7" id="KW-1185">Reference proteome</keyword>
<comment type="similarity">
    <text evidence="1">Belongs to the FHY3/FAR1 family.</text>
</comment>
<dbReference type="InterPro" id="IPR007527">
    <property type="entry name" value="Znf_SWIM"/>
</dbReference>
<evidence type="ECO:0000313" key="7">
    <source>
        <dbReference type="Proteomes" id="UP000813463"/>
    </source>
</evidence>
<dbReference type="InterPro" id="IPR006564">
    <property type="entry name" value="Znf_PMZ"/>
</dbReference>
<dbReference type="PANTHER" id="PTHR31669:SF283">
    <property type="entry name" value="PROTEIN FAR1-RELATED SEQUENCE"/>
    <property type="match status" value="1"/>
</dbReference>
<evidence type="ECO:0000256" key="4">
    <source>
        <dbReference type="ARBA" id="ARBA00022833"/>
    </source>
</evidence>
<dbReference type="RefSeq" id="XP_056696029.1">
    <property type="nucleotide sequence ID" value="XM_056840051.1"/>
</dbReference>
<protein>
    <submittedName>
        <fullName evidence="8 9">Protein FAR1-RELATED SEQUENCE 6 isoform X1</fullName>
    </submittedName>
</protein>
<organism evidence="7 8">
    <name type="scientific">Spinacia oleracea</name>
    <name type="common">Spinach</name>
    <dbReference type="NCBI Taxonomy" id="3562"/>
    <lineage>
        <taxon>Eukaryota</taxon>
        <taxon>Viridiplantae</taxon>
        <taxon>Streptophyta</taxon>
        <taxon>Embryophyta</taxon>
        <taxon>Tracheophyta</taxon>
        <taxon>Spermatophyta</taxon>
        <taxon>Magnoliopsida</taxon>
        <taxon>eudicotyledons</taxon>
        <taxon>Gunneridae</taxon>
        <taxon>Pentapetalae</taxon>
        <taxon>Caryophyllales</taxon>
        <taxon>Chenopodiaceae</taxon>
        <taxon>Chenopodioideae</taxon>
        <taxon>Anserineae</taxon>
        <taxon>Spinacia</taxon>
    </lineage>
</organism>
<dbReference type="GO" id="GO:0006355">
    <property type="term" value="P:regulation of DNA-templated transcription"/>
    <property type="evidence" value="ECO:0007669"/>
    <property type="project" value="InterPro"/>
</dbReference>
<evidence type="ECO:0000256" key="5">
    <source>
        <dbReference type="PROSITE-ProRule" id="PRU00325"/>
    </source>
</evidence>
<dbReference type="GeneID" id="110805975"/>
<dbReference type="Pfam" id="PF03101">
    <property type="entry name" value="FAR1"/>
    <property type="match status" value="2"/>
</dbReference>
<accession>A0A9R0JGW6</accession>
<keyword evidence="2" id="KW-0479">Metal-binding</keyword>
<evidence type="ECO:0000313" key="9">
    <source>
        <dbReference type="RefSeq" id="XP_056696029.1"/>
    </source>
</evidence>
<reference evidence="7" key="1">
    <citation type="journal article" date="2021" name="Nat. Commun.">
        <title>Genomic analyses provide insights into spinach domestication and the genetic basis of agronomic traits.</title>
        <authorList>
            <person name="Cai X."/>
            <person name="Sun X."/>
            <person name="Xu C."/>
            <person name="Sun H."/>
            <person name="Wang X."/>
            <person name="Ge C."/>
            <person name="Zhang Z."/>
            <person name="Wang Q."/>
            <person name="Fei Z."/>
            <person name="Jiao C."/>
            <person name="Wang Q."/>
        </authorList>
    </citation>
    <scope>NUCLEOTIDE SEQUENCE [LARGE SCALE GENOMIC DNA]</scope>
    <source>
        <strain evidence="7">cv. Varoflay</strain>
    </source>
</reference>
<dbReference type="KEGG" id="soe:110805975"/>
<dbReference type="PROSITE" id="PS50966">
    <property type="entry name" value="ZF_SWIM"/>
    <property type="match status" value="1"/>
</dbReference>
<dbReference type="InterPro" id="IPR031052">
    <property type="entry name" value="FHY3/FAR1"/>
</dbReference>
<feature type="domain" description="SWIM-type" evidence="6">
    <location>
        <begin position="876"/>
        <end position="912"/>
    </location>
</feature>
<dbReference type="AlphaFoldDB" id="A0A9R0JGW6"/>
<dbReference type="GO" id="GO:0008270">
    <property type="term" value="F:zinc ion binding"/>
    <property type="evidence" value="ECO:0007669"/>
    <property type="project" value="UniProtKB-KW"/>
</dbReference>
<evidence type="ECO:0000256" key="3">
    <source>
        <dbReference type="ARBA" id="ARBA00022771"/>
    </source>
</evidence>
<evidence type="ECO:0000259" key="6">
    <source>
        <dbReference type="PROSITE" id="PS50966"/>
    </source>
</evidence>
<sequence>MGAPDSATIDNPCSSATLQSVTDPVLVNSGEENSVEIENEKIMGNESADERICNLFNVDLDSTTVDFEAAGIEEVEEMESSTLNGDMDNDICQSSAKTYNGADPIEVNDLLKNLDIPLETPSAGMIFLSEDDVERYYKAYGKQQGFLIVRGGNGYQWKNKGVKRSATWTCDCAGLPRVRERGKSTTQQALTSAPLVKSKKCQCPAKLYAVVCSDGNWLVKHVVLEHMNHTLSPNKFGSTPDCRKLPSNDVKQKLLTDIEGGISHAQPLAFLLPKRNDMDQKPFGRVINLEAVDVSEGEKMMPSLLNKEVDEDICKTSAKACNVRDTLEVDDLLKNLNNTMLEPPRVGMGFSSDEEIEKYYKAFAKQQGFQAVRHGTGYHWKNKGVKRAATWTCDCAGLPRIQDRRKIKIQPTCDSDVRKLTNAPLIKSKKCQCPAKLYAVVCADGNWMVKHVVLEHKNHTLNSSKSSCISDRSKITYQVKQKLLDDVEAGLSPERTLVPLIPQRNVMDQIPEEDLWNNIDSERRLNFMNGDALALQQFLLRMYQDKQDFFHAYRLDCNGYLKDVMWVDARSREAYYEFGDVVYFDTTCLTNGYDLPLASFVGVNHHGQSILLGCVLVSREDLETFKWVLRTWLRCMGDRAPGGIVTQQCIPLKEALVEVMPDTIHRWCIGHILCQVPHKFERMFHYEEYHQKLKEIVWDSLTPEEFENGWGELMTEFELEGNEWLVGLYEEREMWVPAYLNHMFWAGMMTKSRAESMNKYFDGYIEKKTGICEFLENYFSAVEKWVRDEMEEDATCTRNMRSPVTDFAVELFFQKVYTDAKFVEVQRECQRVLYCNAMEQKQLSETTMEHVIQDRVWTEIFPNKGKDVPSERKNLHRVTFQTDTYEVRCDCKLFECHGILCRHIIRVLDLYSVQKVPEKYVLRRWCKDVRRKYSNIQVAHRDPLNSAQMIRYDKMQLEFDVVANLAMKSDDLCASVMQGIHELKRKVEEADGQRLSRCNTTVVSVDHIGNDNESIVTTKRKEMITKYPPRRAKICRSSEIVEMPLAEMSVQNKRARPEQTLSQVL</sequence>